<keyword evidence="4 8" id="KW-0547">Nucleotide-binding</keyword>
<dbReference type="STRING" id="93378.A9798_05495"/>
<dbReference type="Proteomes" id="UP000255248">
    <property type="component" value="Unassembled WGS sequence"/>
</dbReference>
<feature type="modified residue" description="Phosphohistidine; by autocatalysis" evidence="8">
    <location>
        <position position="531"/>
    </location>
</feature>
<comment type="function">
    <text evidence="8">Component of the Rcs signaling system, which controls transcription of numerous genes. RcsC functions as a membrane-associated protein kinase that phosphorylates RcsD in response to environmental signals. The phosphoryl group is then transferred to the response regulator RcsB.</text>
</comment>
<evidence type="ECO:0000259" key="10">
    <source>
        <dbReference type="PROSITE" id="PS50109"/>
    </source>
</evidence>
<evidence type="ECO:0000256" key="1">
    <source>
        <dbReference type="ARBA" id="ARBA00000085"/>
    </source>
</evidence>
<dbReference type="FunFam" id="3.40.50.2300:FF:000121">
    <property type="entry name" value="Sensor histidine kinase RcsC"/>
    <property type="match status" value="1"/>
</dbReference>
<dbReference type="PROSITE" id="PS50109">
    <property type="entry name" value="HIS_KIN"/>
    <property type="match status" value="1"/>
</dbReference>
<evidence type="ECO:0000256" key="7">
    <source>
        <dbReference type="ARBA" id="ARBA00023012"/>
    </source>
</evidence>
<dbReference type="AlphaFoldDB" id="A0A376DCE0"/>
<evidence type="ECO:0000313" key="14">
    <source>
        <dbReference type="Proteomes" id="UP000255248"/>
    </source>
</evidence>
<name>A0A376DCE0_9GAMM</name>
<keyword evidence="8" id="KW-0997">Cell inner membrane</keyword>
<dbReference type="CDD" id="cd16922">
    <property type="entry name" value="HATPase_EvgS-ArcB-TorS-like"/>
    <property type="match status" value="1"/>
</dbReference>
<dbReference type="HAMAP" id="MF_00979">
    <property type="entry name" value="RcsC"/>
    <property type="match status" value="1"/>
</dbReference>
<keyword evidence="6 8" id="KW-0067">ATP-binding</keyword>
<evidence type="ECO:0000256" key="4">
    <source>
        <dbReference type="ARBA" id="ARBA00022741"/>
    </source>
</evidence>
<reference evidence="13 14" key="1">
    <citation type="submission" date="2018-06" db="EMBL/GenBank/DDBJ databases">
        <authorList>
            <consortium name="Pathogen Informatics"/>
            <person name="Doyle S."/>
        </authorList>
    </citation>
    <scope>NUCLEOTIDE SEQUENCE [LARGE SCALE GENOMIC DNA]</scope>
    <source>
        <strain evidence="13 14">NCTC12121</strain>
    </source>
</reference>
<dbReference type="CDD" id="cd17546">
    <property type="entry name" value="REC_hyHK_CKI1_RcsC-like"/>
    <property type="match status" value="1"/>
</dbReference>
<dbReference type="InterPro" id="IPR003594">
    <property type="entry name" value="HATPase_dom"/>
</dbReference>
<keyword evidence="8" id="KW-1133">Transmembrane helix</keyword>
<dbReference type="InterPro" id="IPR011006">
    <property type="entry name" value="CheY-like_superfamily"/>
</dbReference>
<evidence type="ECO:0000256" key="9">
    <source>
        <dbReference type="PROSITE-ProRule" id="PRU00169"/>
    </source>
</evidence>
<keyword evidence="2 8" id="KW-0597">Phosphoprotein</keyword>
<dbReference type="FunFam" id="3.30.565.10:FF:000010">
    <property type="entry name" value="Sensor histidine kinase RcsC"/>
    <property type="match status" value="1"/>
</dbReference>
<dbReference type="PROSITE" id="PS51426">
    <property type="entry name" value="ABL"/>
    <property type="match status" value="1"/>
</dbReference>
<dbReference type="CDD" id="cd00082">
    <property type="entry name" value="HisKA"/>
    <property type="match status" value="1"/>
</dbReference>
<dbReference type="Pfam" id="PF02518">
    <property type="entry name" value="HATPase_c"/>
    <property type="match status" value="1"/>
</dbReference>
<dbReference type="Pfam" id="PF00512">
    <property type="entry name" value="HisKA"/>
    <property type="match status" value="1"/>
</dbReference>
<evidence type="ECO:0000256" key="5">
    <source>
        <dbReference type="ARBA" id="ARBA00022777"/>
    </source>
</evidence>
<dbReference type="PRINTS" id="PR00344">
    <property type="entry name" value="BCTRLSENSOR"/>
</dbReference>
<comment type="similarity">
    <text evidence="8">Belongs to the RcsC family.</text>
</comment>
<evidence type="ECO:0000256" key="2">
    <source>
        <dbReference type="ARBA" id="ARBA00022553"/>
    </source>
</evidence>
<dbReference type="Gene3D" id="1.10.287.130">
    <property type="match status" value="1"/>
</dbReference>
<dbReference type="PROSITE" id="PS50110">
    <property type="entry name" value="RESPONSE_REGULATORY"/>
    <property type="match status" value="1"/>
</dbReference>
<dbReference type="SUPFAM" id="SSF55874">
    <property type="entry name" value="ATPase domain of HSP90 chaperone/DNA topoisomerase II/histidine kinase"/>
    <property type="match status" value="1"/>
</dbReference>
<dbReference type="SMART" id="SM00448">
    <property type="entry name" value="REC"/>
    <property type="match status" value="1"/>
</dbReference>
<dbReference type="GO" id="GO:0000155">
    <property type="term" value="F:phosphorelay sensor kinase activity"/>
    <property type="evidence" value="ECO:0007669"/>
    <property type="project" value="UniProtKB-UniRule"/>
</dbReference>
<keyword evidence="8" id="KW-1003">Cell membrane</keyword>
<protein>
    <recommendedName>
        <fullName evidence="8">Sensor histidine kinase RcsC</fullName>
        <ecNumber evidence="8">2.7.13.3</ecNumber>
    </recommendedName>
</protein>
<keyword evidence="8" id="KW-0812">Transmembrane</keyword>
<dbReference type="NCBIfam" id="NF008099">
    <property type="entry name" value="PRK10841.1"/>
    <property type="match status" value="1"/>
</dbReference>
<feature type="transmembrane region" description="Helical" evidence="8">
    <location>
        <begin position="366"/>
        <end position="389"/>
    </location>
</feature>
<evidence type="ECO:0000256" key="3">
    <source>
        <dbReference type="ARBA" id="ARBA00022679"/>
    </source>
</evidence>
<dbReference type="SMART" id="SM00387">
    <property type="entry name" value="HATPase_c"/>
    <property type="match status" value="1"/>
</dbReference>
<feature type="domain" description="Histidine kinase" evidence="10">
    <location>
        <begin position="528"/>
        <end position="744"/>
    </location>
</feature>
<dbReference type="PANTHER" id="PTHR45339:SF1">
    <property type="entry name" value="HYBRID SIGNAL TRANSDUCTION HISTIDINE KINASE J"/>
    <property type="match status" value="1"/>
</dbReference>
<keyword evidence="5 8" id="KW-0418">Kinase</keyword>
<proteinExistence type="inferred from homology"/>
<keyword evidence="3 8" id="KW-0808">Transferase</keyword>
<dbReference type="Gene3D" id="3.30.565.10">
    <property type="entry name" value="Histidine kinase-like ATPase, C-terminal domain"/>
    <property type="match status" value="1"/>
</dbReference>
<dbReference type="Gene3D" id="3.40.50.2300">
    <property type="match status" value="1"/>
</dbReference>
<comment type="caution">
    <text evidence="8">Lacks conserved residue(s) required for the propagation of feature annotation.</text>
</comment>
<evidence type="ECO:0000256" key="8">
    <source>
        <dbReference type="HAMAP-Rule" id="MF_00979"/>
    </source>
</evidence>
<comment type="PTM">
    <text evidence="8">Autophosphorylated. Activation probably requires a transfer of a phosphate group from a His in the transmitter domain to an Asp in the receiver domain.</text>
</comment>
<dbReference type="GO" id="GO:0006355">
    <property type="term" value="P:regulation of DNA-templated transcription"/>
    <property type="evidence" value="ECO:0007669"/>
    <property type="project" value="InterPro"/>
</dbReference>
<organism evidence="13 14">
    <name type="scientific">Edwardsiella hoshinae</name>
    <dbReference type="NCBI Taxonomy" id="93378"/>
    <lineage>
        <taxon>Bacteria</taxon>
        <taxon>Pseudomonadati</taxon>
        <taxon>Pseudomonadota</taxon>
        <taxon>Gammaproteobacteria</taxon>
        <taxon>Enterobacterales</taxon>
        <taxon>Hafniaceae</taxon>
        <taxon>Edwardsiella</taxon>
    </lineage>
</organism>
<feature type="domain" description="Response regulatory" evidence="11">
    <location>
        <begin position="881"/>
        <end position="996"/>
    </location>
</feature>
<evidence type="ECO:0000313" key="13">
    <source>
        <dbReference type="EMBL" id="STC86506.1"/>
    </source>
</evidence>
<comment type="catalytic activity">
    <reaction evidence="1 8">
        <text>ATP + protein L-histidine = ADP + protein N-phospho-L-histidine.</text>
        <dbReference type="EC" id="2.7.13.3"/>
    </reaction>
</comment>
<feature type="transmembrane region" description="Helical" evidence="8">
    <location>
        <begin position="33"/>
        <end position="54"/>
    </location>
</feature>
<dbReference type="SUPFAM" id="SSF47384">
    <property type="entry name" value="Homodimeric domain of signal transducing histidine kinase"/>
    <property type="match status" value="1"/>
</dbReference>
<dbReference type="SUPFAM" id="SSF52172">
    <property type="entry name" value="CheY-like"/>
    <property type="match status" value="2"/>
</dbReference>
<dbReference type="InterPro" id="IPR038388">
    <property type="entry name" value="RcsC_C_sf"/>
</dbReference>
<dbReference type="InterPro" id="IPR005467">
    <property type="entry name" value="His_kinase_dom"/>
</dbReference>
<feature type="transmembrane region" description="Helical" evidence="8">
    <location>
        <begin position="66"/>
        <end position="88"/>
    </location>
</feature>
<dbReference type="InterPro" id="IPR004358">
    <property type="entry name" value="Sig_transdc_His_kin-like_C"/>
</dbReference>
<evidence type="ECO:0000259" key="11">
    <source>
        <dbReference type="PROSITE" id="PS50110"/>
    </source>
</evidence>
<dbReference type="InterPro" id="IPR003661">
    <property type="entry name" value="HisK_dim/P_dom"/>
</dbReference>
<dbReference type="EMBL" id="UFXZ01000001">
    <property type="protein sequence ID" value="STC86506.1"/>
    <property type="molecule type" value="Genomic_DNA"/>
</dbReference>
<dbReference type="Gene3D" id="3.40.50.10970">
    <property type="match status" value="1"/>
</dbReference>
<keyword evidence="7 8" id="KW-0902">Two-component regulatory system</keyword>
<comment type="subunit">
    <text evidence="8">Interacts with RcsD.</text>
</comment>
<evidence type="ECO:0000256" key="6">
    <source>
        <dbReference type="ARBA" id="ARBA00022840"/>
    </source>
</evidence>
<feature type="modified residue" description="4-aspartylphosphate" evidence="8 9">
    <location>
        <position position="931"/>
    </location>
</feature>
<dbReference type="EC" id="2.7.13.3" evidence="8"/>
<dbReference type="InterPro" id="IPR019017">
    <property type="entry name" value="Sig_transdc_His_kin_a/b-loop_C"/>
</dbReference>
<dbReference type="InterPro" id="IPR030856">
    <property type="entry name" value="RcsC"/>
</dbReference>
<dbReference type="Pfam" id="PF09456">
    <property type="entry name" value="RcsC"/>
    <property type="match status" value="1"/>
</dbReference>
<evidence type="ECO:0000259" key="12">
    <source>
        <dbReference type="PROSITE" id="PS51426"/>
    </source>
</evidence>
<sequence>MTGLFVVSARVSARHRGATTQGDRRQVIAPRGLCRYLNAIPPVITVTGATLKYFVSFRTTLRLSRYLFRALALMLWILGALLTTFYILNQFHQKESDIRQDFHLNYDQAEAVIRQASATMRDIRYIAENRLAWSGDESIQPYSGGLLDIHGEVPPLLPVFPESDCRRASDNYRTSLRALSGFIRYWKENFVAAYDLNRIFVIGGTSLCLADFSIRNVPLEGGNTLRLLQQRVNHFRNSNDKEQVLYWVVPGAQREVGALYITAPVYAATHLEAVLGIEQTLRLEELTNPSVLPIGVTLLSDNGDVLLSYAENGGPLPLLNGLPEDDNYFGYNSSYDTLLLKKKLRPSGLTIVYSLPVRVLLERFNLLLINAIVLNLISALVLFVLTWLFERKMFLPAENNALRLEEHEQFNRKIVASAPVGISILRVSDGSNILSNELAHNYTRQFTPEDRQRIVGILNEEQVSVLDVITAQNQNLQISFVRSRYRNEEVAICAMVDVSTRVKMEESLQEMAAAAEQASQSKSMFLATVSHELRTPLYGIIGNLDLLRTKTLPEEVQRLLGAMSNSSGLLLKIINDILDFSKIESEQLKIEPGRFVAREVIPHIIGNYLPLVVRKRLTLYCFIEPDVPAEISGDIMRIQQVLSNLLSNAIKFTDTGCIILQARVNDFYLEFRIRDTGMGIPARDVQRLFDPFFQVGSGVQRHFHGTGLGLAICEKLVSLMDGDIAVESAPGLGSIFTIRLPMYQAVPAQPIQPALVQRTLWLAIHNARLERYLHALLSAAGARVRLCPAAPEEAAQAVVISDHPLTSQLPFATRIQLRADYLGHACCQAEGEWVLNTAAPLELLQVLNRLFAAPGDVASEAVVQSGGDETAMTAQDFSDIAILIVDDHPINRRLLADQLGSLGFTQVNTACDGVDALGMLQQQPADIVLTDVNMPNMDGYQLTERLRQQGRTLPIVGVTANALAEERQRCIEVGMDSCLSKPVMREDLLAALSGYALAIRRRRAAAPRG</sequence>
<dbReference type="InterPro" id="IPR036097">
    <property type="entry name" value="HisK_dim/P_sf"/>
</dbReference>
<dbReference type="PANTHER" id="PTHR45339">
    <property type="entry name" value="HYBRID SIGNAL TRANSDUCTION HISTIDINE KINASE J"/>
    <property type="match status" value="1"/>
</dbReference>
<dbReference type="Pfam" id="PF00072">
    <property type="entry name" value="Response_reg"/>
    <property type="match status" value="1"/>
</dbReference>
<gene>
    <name evidence="8 13" type="primary">rcsC</name>
    <name evidence="13" type="ORF">NCTC12121_01175</name>
</gene>
<feature type="domain" description="ABL" evidence="12">
    <location>
        <begin position="756"/>
        <end position="857"/>
    </location>
</feature>
<keyword evidence="8" id="KW-0472">Membrane</keyword>
<dbReference type="InterPro" id="IPR001789">
    <property type="entry name" value="Sig_transdc_resp-reg_receiver"/>
</dbReference>
<accession>A0A376DCE0</accession>
<dbReference type="GO" id="GO:0005886">
    <property type="term" value="C:plasma membrane"/>
    <property type="evidence" value="ECO:0007669"/>
    <property type="project" value="UniProtKB-SubCell"/>
</dbReference>
<dbReference type="InterPro" id="IPR036890">
    <property type="entry name" value="HATPase_C_sf"/>
</dbReference>
<dbReference type="SMART" id="SM00388">
    <property type="entry name" value="HisKA"/>
    <property type="match status" value="1"/>
</dbReference>
<dbReference type="GO" id="GO:0005524">
    <property type="term" value="F:ATP binding"/>
    <property type="evidence" value="ECO:0007669"/>
    <property type="project" value="UniProtKB-UniRule"/>
</dbReference>
<comment type="subcellular location">
    <subcellularLocation>
        <location evidence="8">Cell inner membrane</location>
        <topology evidence="8">Multi-pass membrane protein</topology>
    </subcellularLocation>
</comment>